<feature type="active site" description="Proton acceptor" evidence="8">
    <location>
        <position position="260"/>
    </location>
</feature>
<dbReference type="Pfam" id="PF02696">
    <property type="entry name" value="SelO"/>
    <property type="match status" value="1"/>
</dbReference>
<dbReference type="GO" id="GO:0005524">
    <property type="term" value="F:ATP binding"/>
    <property type="evidence" value="ECO:0007669"/>
    <property type="project" value="UniProtKB-UniRule"/>
</dbReference>
<evidence type="ECO:0000313" key="9">
    <source>
        <dbReference type="EMBL" id="KAA9394830.1"/>
    </source>
</evidence>
<protein>
    <recommendedName>
        <fullName evidence="8">Protein nucleotidyltransferase YdiU</fullName>
        <ecNumber evidence="8">2.7.7.-</ecNumber>
    </recommendedName>
    <alternativeName>
        <fullName evidence="8">Protein adenylyltransferase YdiU</fullName>
        <ecNumber evidence="8">2.7.7.108</ecNumber>
    </alternativeName>
    <alternativeName>
        <fullName evidence="8">Protein uridylyltransferase YdiU</fullName>
        <ecNumber evidence="8">2.7.7.-</ecNumber>
    </alternativeName>
</protein>
<feature type="binding site" evidence="8">
    <location>
        <position position="100"/>
    </location>
    <ligand>
        <name>ATP</name>
        <dbReference type="ChEBI" id="CHEBI:30616"/>
    </ligand>
</feature>
<keyword evidence="8" id="KW-0464">Manganese</keyword>
<feature type="binding site" evidence="8">
    <location>
        <position position="134"/>
    </location>
    <ligand>
        <name>ATP</name>
        <dbReference type="ChEBI" id="CHEBI:30616"/>
    </ligand>
</feature>
<evidence type="ECO:0000256" key="2">
    <source>
        <dbReference type="ARBA" id="ARBA00022679"/>
    </source>
</evidence>
<evidence type="ECO:0000256" key="7">
    <source>
        <dbReference type="ARBA" id="ARBA00022842"/>
    </source>
</evidence>
<feature type="binding site" evidence="8">
    <location>
        <position position="98"/>
    </location>
    <ligand>
        <name>ATP</name>
        <dbReference type="ChEBI" id="CHEBI:30616"/>
    </ligand>
</feature>
<feature type="binding site" evidence="8">
    <location>
        <position position="191"/>
    </location>
    <ligand>
        <name>ATP</name>
        <dbReference type="ChEBI" id="CHEBI:30616"/>
    </ligand>
</feature>
<gene>
    <name evidence="8" type="primary">ydiU</name>
    <name evidence="8" type="synonym">selO</name>
    <name evidence="9" type="ORF">FCK90_04660</name>
</gene>
<dbReference type="GO" id="GO:0030145">
    <property type="term" value="F:manganese ion binding"/>
    <property type="evidence" value="ECO:0007669"/>
    <property type="project" value="UniProtKB-UniRule"/>
</dbReference>
<dbReference type="PANTHER" id="PTHR32057:SF14">
    <property type="entry name" value="PROTEIN ADENYLYLTRANSFERASE SELO, MITOCHONDRIAL"/>
    <property type="match status" value="1"/>
</dbReference>
<comment type="catalytic activity">
    <reaction evidence="8">
        <text>L-histidyl-[protein] + UTP = N(tele)-(5'-uridylyl)-L-histidyl-[protein] + diphosphate</text>
        <dbReference type="Rhea" id="RHEA:83891"/>
        <dbReference type="Rhea" id="RHEA-COMP:9745"/>
        <dbReference type="Rhea" id="RHEA-COMP:20239"/>
        <dbReference type="ChEBI" id="CHEBI:29979"/>
        <dbReference type="ChEBI" id="CHEBI:33019"/>
        <dbReference type="ChEBI" id="CHEBI:46398"/>
        <dbReference type="ChEBI" id="CHEBI:233474"/>
    </reaction>
</comment>
<feature type="binding site" evidence="8">
    <location>
        <position position="261"/>
    </location>
    <ligand>
        <name>Mg(2+)</name>
        <dbReference type="ChEBI" id="CHEBI:18420"/>
    </ligand>
</feature>
<dbReference type="HAMAP" id="MF_00692">
    <property type="entry name" value="SelO"/>
    <property type="match status" value="1"/>
</dbReference>
<dbReference type="NCBIfam" id="NF000658">
    <property type="entry name" value="PRK00029.1"/>
    <property type="match status" value="1"/>
</dbReference>
<dbReference type="GO" id="GO:0070733">
    <property type="term" value="F:AMPylase activity"/>
    <property type="evidence" value="ECO:0007669"/>
    <property type="project" value="UniProtKB-EC"/>
</dbReference>
<dbReference type="EC" id="2.7.7.108" evidence="8"/>
<feature type="binding site" evidence="8">
    <location>
        <position position="270"/>
    </location>
    <ligand>
        <name>Mg(2+)</name>
        <dbReference type="ChEBI" id="CHEBI:18420"/>
    </ligand>
</feature>
<feature type="binding site" evidence="8">
    <location>
        <position position="101"/>
    </location>
    <ligand>
        <name>ATP</name>
        <dbReference type="ChEBI" id="CHEBI:30616"/>
    </ligand>
</feature>
<dbReference type="EC" id="2.7.7.-" evidence="8"/>
<keyword evidence="5 8" id="KW-0547">Nucleotide-binding</keyword>
<evidence type="ECO:0000256" key="5">
    <source>
        <dbReference type="ARBA" id="ARBA00022741"/>
    </source>
</evidence>
<keyword evidence="10" id="KW-1185">Reference proteome</keyword>
<proteinExistence type="inferred from homology"/>
<dbReference type="PANTHER" id="PTHR32057">
    <property type="entry name" value="PROTEIN ADENYLYLTRANSFERASE SELO, MITOCHONDRIAL"/>
    <property type="match status" value="1"/>
</dbReference>
<comment type="cofactor">
    <cofactor evidence="8">
        <name>Mg(2+)</name>
        <dbReference type="ChEBI" id="CHEBI:18420"/>
    </cofactor>
    <cofactor evidence="8">
        <name>Mn(2+)</name>
        <dbReference type="ChEBI" id="CHEBI:29035"/>
    </cofactor>
</comment>
<dbReference type="OrthoDB" id="9776281at2"/>
<comment type="function">
    <text evidence="8">Nucleotidyltransferase involved in the post-translational modification of proteins. It can catalyze the addition of adenosine monophosphate (AMP) or uridine monophosphate (UMP) to a protein, resulting in modifications known as AMPylation and UMPylation.</text>
</comment>
<feature type="binding site" evidence="8">
    <location>
        <position position="121"/>
    </location>
    <ligand>
        <name>ATP</name>
        <dbReference type="ChEBI" id="CHEBI:30616"/>
    </ligand>
</feature>
<evidence type="ECO:0000256" key="4">
    <source>
        <dbReference type="ARBA" id="ARBA00022723"/>
    </source>
</evidence>
<dbReference type="InterPro" id="IPR003846">
    <property type="entry name" value="SelO"/>
</dbReference>
<comment type="caution">
    <text evidence="9">The sequence shown here is derived from an EMBL/GenBank/DDBJ whole genome shotgun (WGS) entry which is preliminary data.</text>
</comment>
<feature type="binding site" evidence="8">
    <location>
        <position position="133"/>
    </location>
    <ligand>
        <name>ATP</name>
        <dbReference type="ChEBI" id="CHEBI:30616"/>
    </ligand>
</feature>
<keyword evidence="6 8" id="KW-0067">ATP-binding</keyword>
<feature type="binding site" evidence="8">
    <location>
        <position position="184"/>
    </location>
    <ligand>
        <name>ATP</name>
        <dbReference type="ChEBI" id="CHEBI:30616"/>
    </ligand>
</feature>
<organism evidence="9 10">
    <name type="scientific">Kocuria coralli</name>
    <dbReference type="NCBI Taxonomy" id="1461025"/>
    <lineage>
        <taxon>Bacteria</taxon>
        <taxon>Bacillati</taxon>
        <taxon>Actinomycetota</taxon>
        <taxon>Actinomycetes</taxon>
        <taxon>Micrococcales</taxon>
        <taxon>Micrococcaceae</taxon>
        <taxon>Kocuria</taxon>
    </lineage>
</organism>
<comment type="catalytic activity">
    <reaction evidence="8">
        <text>L-tyrosyl-[protein] + ATP = O-(5'-adenylyl)-L-tyrosyl-[protein] + diphosphate</text>
        <dbReference type="Rhea" id="RHEA:54288"/>
        <dbReference type="Rhea" id="RHEA-COMP:10136"/>
        <dbReference type="Rhea" id="RHEA-COMP:13846"/>
        <dbReference type="ChEBI" id="CHEBI:30616"/>
        <dbReference type="ChEBI" id="CHEBI:33019"/>
        <dbReference type="ChEBI" id="CHEBI:46858"/>
        <dbReference type="ChEBI" id="CHEBI:83624"/>
        <dbReference type="EC" id="2.7.7.108"/>
    </reaction>
</comment>
<dbReference type="EMBL" id="SZWF01000004">
    <property type="protein sequence ID" value="KAA9394830.1"/>
    <property type="molecule type" value="Genomic_DNA"/>
</dbReference>
<dbReference type="GO" id="GO:0000287">
    <property type="term" value="F:magnesium ion binding"/>
    <property type="evidence" value="ECO:0007669"/>
    <property type="project" value="UniProtKB-UniRule"/>
</dbReference>
<feature type="binding site" evidence="8">
    <location>
        <position position="270"/>
    </location>
    <ligand>
        <name>ATP</name>
        <dbReference type="ChEBI" id="CHEBI:30616"/>
    </ligand>
</feature>
<evidence type="ECO:0000256" key="6">
    <source>
        <dbReference type="ARBA" id="ARBA00022840"/>
    </source>
</evidence>
<keyword evidence="7 8" id="KW-0460">Magnesium</keyword>
<comment type="catalytic activity">
    <reaction evidence="8">
        <text>L-seryl-[protein] + ATP = 3-O-(5'-adenylyl)-L-seryl-[protein] + diphosphate</text>
        <dbReference type="Rhea" id="RHEA:58120"/>
        <dbReference type="Rhea" id="RHEA-COMP:9863"/>
        <dbReference type="Rhea" id="RHEA-COMP:15073"/>
        <dbReference type="ChEBI" id="CHEBI:29999"/>
        <dbReference type="ChEBI" id="CHEBI:30616"/>
        <dbReference type="ChEBI" id="CHEBI:33019"/>
        <dbReference type="ChEBI" id="CHEBI:142516"/>
        <dbReference type="EC" id="2.7.7.108"/>
    </reaction>
</comment>
<keyword evidence="2 8" id="KW-0808">Transferase</keyword>
<evidence type="ECO:0000256" key="3">
    <source>
        <dbReference type="ARBA" id="ARBA00022695"/>
    </source>
</evidence>
<evidence type="ECO:0000256" key="1">
    <source>
        <dbReference type="ARBA" id="ARBA00009747"/>
    </source>
</evidence>
<keyword evidence="4 8" id="KW-0479">Metal-binding</keyword>
<reference evidence="9 10" key="1">
    <citation type="submission" date="2019-05" db="EMBL/GenBank/DDBJ databases">
        <title>Kocuria coralli sp. nov., a novel actinobacterium isolated from coral reef seawater.</title>
        <authorList>
            <person name="Li J."/>
        </authorList>
    </citation>
    <scope>NUCLEOTIDE SEQUENCE [LARGE SCALE GENOMIC DNA]</scope>
    <source>
        <strain evidence="9 10">SCSIO 13007</strain>
    </source>
</reference>
<keyword evidence="3 8" id="KW-0548">Nucleotidyltransferase</keyword>
<comment type="similarity">
    <text evidence="1 8">Belongs to the SELO family.</text>
</comment>
<accession>A0A5J5KZQ9</accession>
<evidence type="ECO:0000313" key="10">
    <source>
        <dbReference type="Proteomes" id="UP000325957"/>
    </source>
</evidence>
<dbReference type="AlphaFoldDB" id="A0A5J5KZQ9"/>
<comment type="catalytic activity">
    <reaction evidence="8">
        <text>L-seryl-[protein] + UTP = O-(5'-uridylyl)-L-seryl-[protein] + diphosphate</text>
        <dbReference type="Rhea" id="RHEA:64604"/>
        <dbReference type="Rhea" id="RHEA-COMP:9863"/>
        <dbReference type="Rhea" id="RHEA-COMP:16635"/>
        <dbReference type="ChEBI" id="CHEBI:29999"/>
        <dbReference type="ChEBI" id="CHEBI:33019"/>
        <dbReference type="ChEBI" id="CHEBI:46398"/>
        <dbReference type="ChEBI" id="CHEBI:156051"/>
    </reaction>
</comment>
<name>A0A5J5KZQ9_9MICC</name>
<comment type="catalytic activity">
    <reaction evidence="8">
        <text>L-tyrosyl-[protein] + UTP = O-(5'-uridylyl)-L-tyrosyl-[protein] + diphosphate</text>
        <dbReference type="Rhea" id="RHEA:83887"/>
        <dbReference type="Rhea" id="RHEA-COMP:10136"/>
        <dbReference type="Rhea" id="RHEA-COMP:20238"/>
        <dbReference type="ChEBI" id="CHEBI:33019"/>
        <dbReference type="ChEBI" id="CHEBI:46398"/>
        <dbReference type="ChEBI" id="CHEBI:46858"/>
        <dbReference type="ChEBI" id="CHEBI:90602"/>
    </reaction>
</comment>
<evidence type="ECO:0000256" key="8">
    <source>
        <dbReference type="HAMAP-Rule" id="MF_00692"/>
    </source>
</evidence>
<dbReference type="Proteomes" id="UP000325957">
    <property type="component" value="Unassembled WGS sequence"/>
</dbReference>
<sequence>MTDTTIERVVRPELEHSYAEDIPQLSVRWRAEQAPSPFLVATNDALAGELGIEPGFLRSPEGLSFLSGQLPDAADGGAATYAQAYSGHQFGQFNPQLGDGRALLIGEVIDRAGDRRDLHLKGTGRTPFSRSGDGKAPLGPMLREYLVGEAMHALGIPTTRGLGVVLTGQEVMRRGREPGAIFTRVAASHLRVGTFQFAAVHRPMEVRRALADYAIARHWPAAADAENPYLELLRSVTHAQAELIAQWMLVGFVHGVMNTDNMTISGEGIDYGPCAFIDTFRRASVFSSIDQTGRYAYRNQPAIGLWNLSRFAETLVDLIDASDPDAAVESLTQVLYEFEPAYDAAVARGMAAKLGIGLPEPEAENGSEALGQIRAFTERTLDLLEAQEADFTLFFRALTAGTPEELIHDDDALGSWSAERDELLQRWSGGAADVALMQRSNPVYIPRNHHLESALQRAEGGDLDDFHRLLAAVRDPFRQRPEWAGLEGPGEASSAFVTFCGT</sequence>
<dbReference type="RefSeq" id="WP_158033141.1">
    <property type="nucleotide sequence ID" value="NZ_ML708613.1"/>
</dbReference>
<comment type="catalytic activity">
    <reaction evidence="8">
        <text>L-threonyl-[protein] + ATP = 3-O-(5'-adenylyl)-L-threonyl-[protein] + diphosphate</text>
        <dbReference type="Rhea" id="RHEA:54292"/>
        <dbReference type="Rhea" id="RHEA-COMP:11060"/>
        <dbReference type="Rhea" id="RHEA-COMP:13847"/>
        <dbReference type="ChEBI" id="CHEBI:30013"/>
        <dbReference type="ChEBI" id="CHEBI:30616"/>
        <dbReference type="ChEBI" id="CHEBI:33019"/>
        <dbReference type="ChEBI" id="CHEBI:138113"/>
        <dbReference type="EC" id="2.7.7.108"/>
    </reaction>
</comment>